<accession>A0A8H7I3H8</accession>
<comment type="caution">
    <text evidence="1">The sequence shown here is derived from an EMBL/GenBank/DDBJ whole genome shotgun (WGS) entry which is preliminary data.</text>
</comment>
<evidence type="ECO:0000313" key="1">
    <source>
        <dbReference type="EMBL" id="KAF8748947.1"/>
    </source>
</evidence>
<evidence type="ECO:0000313" key="2">
    <source>
        <dbReference type="Proteomes" id="UP000614334"/>
    </source>
</evidence>
<name>A0A8H7I3H8_9AGAM</name>
<dbReference type="AlphaFoldDB" id="A0A8H7I3H8"/>
<protein>
    <submittedName>
        <fullName evidence="1">Uncharacterized protein</fullName>
    </submittedName>
</protein>
<dbReference type="EMBL" id="JACYCF010000032">
    <property type="protein sequence ID" value="KAF8748947.1"/>
    <property type="molecule type" value="Genomic_DNA"/>
</dbReference>
<organism evidence="1 2">
    <name type="scientific">Rhizoctonia solani</name>
    <dbReference type="NCBI Taxonomy" id="456999"/>
    <lineage>
        <taxon>Eukaryota</taxon>
        <taxon>Fungi</taxon>
        <taxon>Dikarya</taxon>
        <taxon>Basidiomycota</taxon>
        <taxon>Agaricomycotina</taxon>
        <taxon>Agaricomycetes</taxon>
        <taxon>Cantharellales</taxon>
        <taxon>Ceratobasidiaceae</taxon>
        <taxon>Rhizoctonia</taxon>
    </lineage>
</organism>
<proteinExistence type="predicted"/>
<sequence>MSCRLASDLLHRPASYTPSVAARLCVSFYPTHHPIGHESWFGPPTHEPDSRSGAPVHPRCFAAAGVPHLTGLGLVADADERAEDKLQLWIL</sequence>
<dbReference type="Proteomes" id="UP000614334">
    <property type="component" value="Unassembled WGS sequence"/>
</dbReference>
<gene>
    <name evidence="1" type="ORF">RHS01_10462</name>
</gene>
<reference evidence="1" key="1">
    <citation type="submission" date="2020-09" db="EMBL/GenBank/DDBJ databases">
        <title>Comparative genome analyses of four rice-infecting Rhizoctonia solani isolates reveal extensive enrichment of homogalacturonan modification genes.</title>
        <authorList>
            <person name="Lee D.-Y."/>
            <person name="Jeon J."/>
            <person name="Kim K.-T."/>
            <person name="Cheong K."/>
            <person name="Song H."/>
            <person name="Choi G."/>
            <person name="Ko J."/>
            <person name="Opiyo S.O."/>
            <person name="Zuo S."/>
            <person name="Madhav S."/>
            <person name="Lee Y.-H."/>
            <person name="Wang G.-L."/>
        </authorList>
    </citation>
    <scope>NUCLEOTIDE SEQUENCE</scope>
    <source>
        <strain evidence="1">AG1-IA B2</strain>
    </source>
</reference>